<comment type="caution">
    <text evidence="3">The sequence shown here is derived from an EMBL/GenBank/DDBJ whole genome shotgun (WGS) entry which is preliminary data.</text>
</comment>
<proteinExistence type="predicted"/>
<dbReference type="EMBL" id="JAUSYA010000001">
    <property type="protein sequence ID" value="MDQ0682715.1"/>
    <property type="molecule type" value="Genomic_DNA"/>
</dbReference>
<dbReference type="NCBIfam" id="TIGR02713">
    <property type="entry name" value="allophanate_hyd"/>
    <property type="match status" value="1"/>
</dbReference>
<dbReference type="PANTHER" id="PTHR11895:SF169">
    <property type="entry name" value="GLUTAMYL-TRNA(GLN) AMIDOTRANSFERASE"/>
    <property type="match status" value="1"/>
</dbReference>
<dbReference type="Pfam" id="PF21986">
    <property type="entry name" value="AH_C"/>
    <property type="match status" value="1"/>
</dbReference>
<keyword evidence="3" id="KW-0378">Hydrolase</keyword>
<dbReference type="Gene3D" id="1.20.58.1700">
    <property type="match status" value="1"/>
</dbReference>
<dbReference type="InterPro" id="IPR000120">
    <property type="entry name" value="Amidase"/>
</dbReference>
<dbReference type="EC" id="3.5.1.54" evidence="3"/>
<evidence type="ECO:0000259" key="2">
    <source>
        <dbReference type="Pfam" id="PF21986"/>
    </source>
</evidence>
<protein>
    <submittedName>
        <fullName evidence="3">Allophanate hydrolase</fullName>
        <ecNumber evidence="3">3.5.1.54</ecNumber>
    </submittedName>
</protein>
<dbReference type="GO" id="GO:0004039">
    <property type="term" value="F:allophanate hydrolase activity"/>
    <property type="evidence" value="ECO:0007669"/>
    <property type="project" value="UniProtKB-EC"/>
</dbReference>
<dbReference type="InterPro" id="IPR023631">
    <property type="entry name" value="Amidase_dom"/>
</dbReference>
<dbReference type="InterPro" id="IPR014085">
    <property type="entry name" value="Allophanate_hydrolase"/>
</dbReference>
<organism evidence="3 4">
    <name type="scientific">Streptomyces achromogenes</name>
    <dbReference type="NCBI Taxonomy" id="67255"/>
    <lineage>
        <taxon>Bacteria</taxon>
        <taxon>Bacillati</taxon>
        <taxon>Actinomycetota</taxon>
        <taxon>Actinomycetes</taxon>
        <taxon>Kitasatosporales</taxon>
        <taxon>Streptomycetaceae</taxon>
        <taxon>Streptomyces</taxon>
    </lineage>
</organism>
<evidence type="ECO:0000259" key="1">
    <source>
        <dbReference type="Pfam" id="PF01425"/>
    </source>
</evidence>
<dbReference type="Proteomes" id="UP001243364">
    <property type="component" value="Unassembled WGS sequence"/>
</dbReference>
<dbReference type="NCBIfam" id="NF006043">
    <property type="entry name" value="PRK08186.1"/>
    <property type="match status" value="1"/>
</dbReference>
<dbReference type="Gene3D" id="3.90.1300.10">
    <property type="entry name" value="Amidase signature (AS) domain"/>
    <property type="match status" value="1"/>
</dbReference>
<evidence type="ECO:0000313" key="4">
    <source>
        <dbReference type="Proteomes" id="UP001243364"/>
    </source>
</evidence>
<accession>A0ABU0PWD6</accession>
<feature type="domain" description="Amidase" evidence="1">
    <location>
        <begin position="8"/>
        <end position="413"/>
    </location>
</feature>
<feature type="domain" description="Allophanate hydrolase C-terminal" evidence="2">
    <location>
        <begin position="425"/>
        <end position="545"/>
    </location>
</feature>
<dbReference type="RefSeq" id="WP_307041326.1">
    <property type="nucleotide sequence ID" value="NZ_JAUSYA010000001.1"/>
</dbReference>
<name>A0ABU0PWD6_STRAH</name>
<dbReference type="InterPro" id="IPR053844">
    <property type="entry name" value="AH_C"/>
</dbReference>
<dbReference type="Gene3D" id="3.10.490.10">
    <property type="entry name" value="Gamma-glutamyl cyclotransferase-like"/>
    <property type="match status" value="1"/>
</dbReference>
<keyword evidence="4" id="KW-1185">Reference proteome</keyword>
<dbReference type="InterPro" id="IPR036928">
    <property type="entry name" value="AS_sf"/>
</dbReference>
<evidence type="ECO:0000313" key="3">
    <source>
        <dbReference type="EMBL" id="MDQ0682715.1"/>
    </source>
</evidence>
<gene>
    <name evidence="3" type="ORF">QFZ56_001678</name>
</gene>
<reference evidence="3 4" key="1">
    <citation type="submission" date="2023-07" db="EMBL/GenBank/DDBJ databases">
        <title>Comparative genomics of wheat-associated soil bacteria to identify genetic determinants of phenazine resistance.</title>
        <authorList>
            <person name="Mouncey N."/>
        </authorList>
    </citation>
    <scope>NUCLEOTIDE SEQUENCE [LARGE SCALE GENOMIC DNA]</scope>
    <source>
        <strain evidence="3 4">W4I19-2</strain>
    </source>
</reference>
<dbReference type="Pfam" id="PF01425">
    <property type="entry name" value="Amidase"/>
    <property type="match status" value="1"/>
</dbReference>
<sequence>MSTTLRRIRAAYDRVEAVDRPEIWIALRPREEAEAEARAIDERVAAGARLPLAGRLFAVKGNIDAAGLPTTAGCPAYAYEPAEDAPAVAGLRAAGALLLGTTNLDQFATGLVGTRSPYGAVRNAWDPARISGGSSSGSAVAVALGVVDLALGTDTAGSGRVPAAFNGIVGLKPTRGLVPTTGVVPACASLDCVTVFARTLAEAEQALAHMVTGPLPALPGRAPGPWRIAVPPRAQLGELDEGWGEAYEAAARRLAAAGAELRPLDLTPFTEAAAMLYEGAFVAERYTAVGAFVDKATAEGGTGLDPTVAAIIRAARDIPAHRLFADQDRLAALRTRALTELADADALLLPTAPGHPTLAEVAADPLGANARLGRFTNSTNLFDLAAVAAPAGEVNGLPFGVMLVGPAHTDERLTRIAALLQPETRLAVVGAHLTGQPLNPQLLAVGARLDVTTTTAPLYRLHALRTSPPKPGLEHVGEGGAAVEAEVWRLPAEGLGRLLSTLPRPMALGSVHLSDGSQVPGFLCEPGALTDAEDITSHGSWRSYLSQLQR</sequence>
<dbReference type="SUPFAM" id="SSF75304">
    <property type="entry name" value="Amidase signature (AS) enzymes"/>
    <property type="match status" value="1"/>
</dbReference>
<dbReference type="PANTHER" id="PTHR11895">
    <property type="entry name" value="TRANSAMIDASE"/>
    <property type="match status" value="1"/>
</dbReference>